<protein>
    <submittedName>
        <fullName evidence="2">Uncharacterized protein</fullName>
    </submittedName>
</protein>
<evidence type="ECO:0000313" key="3">
    <source>
        <dbReference type="Proteomes" id="UP000216752"/>
    </source>
</evidence>
<reference evidence="2" key="1">
    <citation type="submission" date="2024-05" db="EMBL/GenBank/DDBJ databases">
        <title>Isolation and characterization of Sporomusa carbonis sp. nov., a carboxydotrophic hydrogenogen in the genus of Sporomusa isolated from a charcoal burning pile.</title>
        <authorList>
            <person name="Boeer T."/>
            <person name="Rosenbaum F."/>
            <person name="Eysell L."/>
            <person name="Mueller V."/>
            <person name="Daniel R."/>
            <person name="Poehlein A."/>
        </authorList>
    </citation>
    <scope>NUCLEOTIDE SEQUENCE [LARGE SCALE GENOMIC DNA]</scope>
    <source>
        <strain evidence="2">DSM 10669</strain>
    </source>
</reference>
<evidence type="ECO:0000256" key="1">
    <source>
        <dbReference type="SAM" id="Phobius"/>
    </source>
</evidence>
<dbReference type="EMBL" id="CP155573">
    <property type="protein sequence ID" value="XFO64188.1"/>
    <property type="molecule type" value="Genomic_DNA"/>
</dbReference>
<keyword evidence="1" id="KW-0472">Membrane</keyword>
<sequence>MVSLTKRQAAILLGVVLLCVAGWLLYQHYHQPQPVTSESQAQAETPEGMDLAAKNAHVTMLQSQLNEAAKQIAELKNKPPDTIVKTVPYEVTKTIEVERQKSGADFAIVTDSVNPDKQVNLQEVASLPEDTSVTLNQYNVFAYKKVIRGVNMYPNLGKLAQGKCKLDEITGDISRRITKDGKYIGAVAGYDFKHDHAKAGIRYSF</sequence>
<dbReference type="Proteomes" id="UP000216752">
    <property type="component" value="Chromosome"/>
</dbReference>
<gene>
    <name evidence="2" type="ORF">SPSIL_002780</name>
</gene>
<keyword evidence="3" id="KW-1185">Reference proteome</keyword>
<evidence type="ECO:0000313" key="2">
    <source>
        <dbReference type="EMBL" id="XFO64188.1"/>
    </source>
</evidence>
<name>A0ABZ3IFR0_9FIRM</name>
<dbReference type="RefSeq" id="WP_094605323.1">
    <property type="nucleotide sequence ID" value="NZ_CP155573.1"/>
</dbReference>
<organism evidence="2 3">
    <name type="scientific">Sporomusa silvacetica DSM 10669</name>
    <dbReference type="NCBI Taxonomy" id="1123289"/>
    <lineage>
        <taxon>Bacteria</taxon>
        <taxon>Bacillati</taxon>
        <taxon>Bacillota</taxon>
        <taxon>Negativicutes</taxon>
        <taxon>Selenomonadales</taxon>
        <taxon>Sporomusaceae</taxon>
        <taxon>Sporomusa</taxon>
    </lineage>
</organism>
<accession>A0ABZ3IFR0</accession>
<keyword evidence="1" id="KW-1133">Transmembrane helix</keyword>
<keyword evidence="1" id="KW-0812">Transmembrane</keyword>
<proteinExistence type="predicted"/>
<feature type="transmembrane region" description="Helical" evidence="1">
    <location>
        <begin position="9"/>
        <end position="26"/>
    </location>
</feature>